<dbReference type="EMBL" id="JBJKFK010002517">
    <property type="protein sequence ID" value="KAL3310988.1"/>
    <property type="molecule type" value="Genomic_DNA"/>
</dbReference>
<keyword evidence="2" id="KW-0408">Iron</keyword>
<evidence type="ECO:0000256" key="3">
    <source>
        <dbReference type="ARBA" id="ARBA00023014"/>
    </source>
</evidence>
<dbReference type="Gene3D" id="3.40.30.10">
    <property type="entry name" value="Glutaredoxin"/>
    <property type="match status" value="1"/>
</dbReference>
<evidence type="ECO:0000259" key="4">
    <source>
        <dbReference type="Pfam" id="PF00462"/>
    </source>
</evidence>
<accession>A0ABD2PU41</accession>
<keyword evidence="6" id="KW-1185">Reference proteome</keyword>
<dbReference type="InterPro" id="IPR002109">
    <property type="entry name" value="Glutaredoxin"/>
</dbReference>
<dbReference type="PANTHER" id="PTHR10293">
    <property type="entry name" value="GLUTAREDOXIN FAMILY MEMBER"/>
    <property type="match status" value="1"/>
</dbReference>
<dbReference type="Proteomes" id="UP001626550">
    <property type="component" value="Unassembled WGS sequence"/>
</dbReference>
<dbReference type="InterPro" id="IPR033658">
    <property type="entry name" value="GRX_PICOT-like"/>
</dbReference>
<dbReference type="PANTHER" id="PTHR10293:SF73">
    <property type="entry name" value="GLUTAREDOXIN-3"/>
    <property type="match status" value="1"/>
</dbReference>
<reference evidence="5 6" key="1">
    <citation type="submission" date="2024-11" db="EMBL/GenBank/DDBJ databases">
        <title>Adaptive evolution of stress response genes in parasites aligns with host niche diversity.</title>
        <authorList>
            <person name="Hahn C."/>
            <person name="Resl P."/>
        </authorList>
    </citation>
    <scope>NUCLEOTIDE SEQUENCE [LARGE SCALE GENOMIC DNA]</scope>
    <source>
        <strain evidence="5">EGGRZ-B1_66</strain>
        <tissue evidence="5">Body</tissue>
    </source>
</reference>
<comment type="caution">
    <text evidence="5">The sequence shown here is derived from an EMBL/GenBank/DDBJ whole genome shotgun (WGS) entry which is preliminary data.</text>
</comment>
<sequence length="183" mass="20565">MHNQLCSGMNQSCLFIFQTNAELLENFCKSHQVSSVPTIMLFKCNTLLKAVVGFKPADITTMVESYAGADPSRANGAPVEQKDLNERLKSLIHKKEVMLFMKGSPAEPRCGFSRTITGILNDHKIDYGYFDILSDEEVRQGLKTYSNWPTYPQLYHKGELLGGLDIVKEMQESGELKDLPKVD</sequence>
<feature type="domain" description="Glutaredoxin" evidence="4">
    <location>
        <begin position="97"/>
        <end position="160"/>
    </location>
</feature>
<evidence type="ECO:0000313" key="6">
    <source>
        <dbReference type="Proteomes" id="UP001626550"/>
    </source>
</evidence>
<dbReference type="GO" id="GO:0051536">
    <property type="term" value="F:iron-sulfur cluster binding"/>
    <property type="evidence" value="ECO:0007669"/>
    <property type="project" value="UniProtKB-KW"/>
</dbReference>
<evidence type="ECO:0000313" key="5">
    <source>
        <dbReference type="EMBL" id="KAL3310988.1"/>
    </source>
</evidence>
<organism evidence="5 6">
    <name type="scientific">Cichlidogyrus casuarinus</name>
    <dbReference type="NCBI Taxonomy" id="1844966"/>
    <lineage>
        <taxon>Eukaryota</taxon>
        <taxon>Metazoa</taxon>
        <taxon>Spiralia</taxon>
        <taxon>Lophotrochozoa</taxon>
        <taxon>Platyhelminthes</taxon>
        <taxon>Monogenea</taxon>
        <taxon>Monopisthocotylea</taxon>
        <taxon>Dactylogyridea</taxon>
        <taxon>Ancyrocephalidae</taxon>
        <taxon>Cichlidogyrus</taxon>
    </lineage>
</organism>
<dbReference type="AlphaFoldDB" id="A0ABD2PU41"/>
<proteinExistence type="predicted"/>
<dbReference type="Pfam" id="PF00462">
    <property type="entry name" value="Glutaredoxin"/>
    <property type="match status" value="1"/>
</dbReference>
<protein>
    <submittedName>
        <fullName evidence="5">Glutaredoxin 3</fullName>
    </submittedName>
</protein>
<keyword evidence="1" id="KW-0479">Metal-binding</keyword>
<name>A0ABD2PU41_9PLAT</name>
<evidence type="ECO:0000256" key="2">
    <source>
        <dbReference type="ARBA" id="ARBA00023004"/>
    </source>
</evidence>
<dbReference type="FunFam" id="3.40.30.10:FF:000012">
    <property type="entry name" value="Monothiol glutaredoxin"/>
    <property type="match status" value="1"/>
</dbReference>
<dbReference type="NCBIfam" id="TIGR00365">
    <property type="entry name" value="Grx4 family monothiol glutaredoxin"/>
    <property type="match status" value="1"/>
</dbReference>
<dbReference type="SUPFAM" id="SSF52833">
    <property type="entry name" value="Thioredoxin-like"/>
    <property type="match status" value="1"/>
</dbReference>
<dbReference type="PROSITE" id="PS51354">
    <property type="entry name" value="GLUTAREDOXIN_2"/>
    <property type="match status" value="1"/>
</dbReference>
<dbReference type="CDD" id="cd03028">
    <property type="entry name" value="GRX_PICOT_like"/>
    <property type="match status" value="1"/>
</dbReference>
<dbReference type="GO" id="GO:0046872">
    <property type="term" value="F:metal ion binding"/>
    <property type="evidence" value="ECO:0007669"/>
    <property type="project" value="UniProtKB-KW"/>
</dbReference>
<dbReference type="InterPro" id="IPR036249">
    <property type="entry name" value="Thioredoxin-like_sf"/>
</dbReference>
<dbReference type="InterPro" id="IPR004480">
    <property type="entry name" value="Monothiol_GRX-rel"/>
</dbReference>
<keyword evidence="3" id="KW-0411">Iron-sulfur</keyword>
<gene>
    <name evidence="5" type="primary">GLRX3</name>
    <name evidence="5" type="ORF">Ciccas_010435</name>
</gene>
<evidence type="ECO:0000256" key="1">
    <source>
        <dbReference type="ARBA" id="ARBA00022723"/>
    </source>
</evidence>